<dbReference type="AlphaFoldDB" id="A8Q7K8"/>
<dbReference type="GeneID" id="5853843"/>
<dbReference type="RefSeq" id="XP_001729537.1">
    <property type="nucleotide sequence ID" value="XM_001729485.1"/>
</dbReference>
<organism evidence="2 3">
    <name type="scientific">Malassezia globosa (strain ATCC MYA-4612 / CBS 7966)</name>
    <name type="common">Dandruff-associated fungus</name>
    <dbReference type="NCBI Taxonomy" id="425265"/>
    <lineage>
        <taxon>Eukaryota</taxon>
        <taxon>Fungi</taxon>
        <taxon>Dikarya</taxon>
        <taxon>Basidiomycota</taxon>
        <taxon>Ustilaginomycotina</taxon>
        <taxon>Malasseziomycetes</taxon>
        <taxon>Malasseziales</taxon>
        <taxon>Malasseziaceae</taxon>
        <taxon>Malassezia</taxon>
    </lineage>
</organism>
<evidence type="ECO:0000313" key="2">
    <source>
        <dbReference type="EMBL" id="EDP42323.1"/>
    </source>
</evidence>
<dbReference type="EMBL" id="AAYY01000011">
    <property type="protein sequence ID" value="EDP42323.1"/>
    <property type="molecule type" value="Genomic_DNA"/>
</dbReference>
<dbReference type="InParanoid" id="A8Q7K8"/>
<name>A8Q7K8_MALGO</name>
<protein>
    <submittedName>
        <fullName evidence="2">Uncharacterized protein</fullName>
    </submittedName>
</protein>
<dbReference type="KEGG" id="mgl:MGL_3081"/>
<proteinExistence type="predicted"/>
<keyword evidence="3" id="KW-1185">Reference proteome</keyword>
<comment type="caution">
    <text evidence="2">The sequence shown here is derived from an EMBL/GenBank/DDBJ whole genome shotgun (WGS) entry which is preliminary data.</text>
</comment>
<dbReference type="STRING" id="425265.A8Q7K8"/>
<feature type="compositionally biased region" description="Basic and acidic residues" evidence="1">
    <location>
        <begin position="27"/>
        <end position="56"/>
    </location>
</feature>
<dbReference type="OrthoDB" id="444265at2759"/>
<accession>A8Q7K8</accession>
<sequence length="120" mass="13622">MTHQGESISHGGAIANDSRHTHGGNTRLREQSPHRPVRDEHIRERSRSPRHDEARPARLAAEPIFERSGLLAKESNSVNGIALKYHEPPEAKKPRHPWRLFVFKDGKEIGTLAKVVLTRF</sequence>
<evidence type="ECO:0000313" key="3">
    <source>
        <dbReference type="Proteomes" id="UP000008837"/>
    </source>
</evidence>
<evidence type="ECO:0000256" key="1">
    <source>
        <dbReference type="SAM" id="MobiDB-lite"/>
    </source>
</evidence>
<dbReference type="VEuPathDB" id="FungiDB:MGL_3081"/>
<reference evidence="2 3" key="1">
    <citation type="journal article" date="2007" name="Proc. Natl. Acad. Sci. U.S.A.">
        <title>Dandruff-associated Malassezia genomes reveal convergent and divergent virulence traits shared with plant and human fungal pathogens.</title>
        <authorList>
            <person name="Xu J."/>
            <person name="Saunders C.W."/>
            <person name="Hu P."/>
            <person name="Grant R.A."/>
            <person name="Boekhout T."/>
            <person name="Kuramae E.E."/>
            <person name="Kronstad J.W."/>
            <person name="Deangelis Y.M."/>
            <person name="Reeder N.L."/>
            <person name="Johnstone K.R."/>
            <person name="Leland M."/>
            <person name="Fieno A.M."/>
            <person name="Begley W.M."/>
            <person name="Sun Y."/>
            <person name="Lacey M.P."/>
            <person name="Chaudhary T."/>
            <person name="Keough T."/>
            <person name="Chu L."/>
            <person name="Sears R."/>
            <person name="Yuan B."/>
            <person name="Dawson T.L.Jr."/>
        </authorList>
    </citation>
    <scope>NUCLEOTIDE SEQUENCE [LARGE SCALE GENOMIC DNA]</scope>
    <source>
        <strain evidence="3">ATCC MYA-4612 / CBS 7966</strain>
    </source>
</reference>
<dbReference type="Proteomes" id="UP000008837">
    <property type="component" value="Unassembled WGS sequence"/>
</dbReference>
<gene>
    <name evidence="2" type="ORF">MGL_3081</name>
</gene>
<feature type="region of interest" description="Disordered" evidence="1">
    <location>
        <begin position="1"/>
        <end position="60"/>
    </location>
</feature>